<organism evidence="1 2">
    <name type="scientific">Sphingomonas sanxanigenens DSM 19645 = NX02</name>
    <dbReference type="NCBI Taxonomy" id="1123269"/>
    <lineage>
        <taxon>Bacteria</taxon>
        <taxon>Pseudomonadati</taxon>
        <taxon>Pseudomonadota</taxon>
        <taxon>Alphaproteobacteria</taxon>
        <taxon>Sphingomonadales</taxon>
        <taxon>Sphingomonadaceae</taxon>
        <taxon>Sphingomonas</taxon>
    </lineage>
</organism>
<dbReference type="eggNOG" id="COG5458">
    <property type="taxonomic scope" value="Bacteria"/>
</dbReference>
<proteinExistence type="predicted"/>
<sequence>MPLSLTKIAYGCESLDILAQRIAMRAGAGEMQMTTRYLPKRHAEMVGGSLYWIIRHNLVARSPLIGFAAAEDGKHTIIRLEPVLIAVRPRAKRAHQGWRYLEEKDAPPDLGTGTGDVAALPAGLAGDLEALGLI</sequence>
<dbReference type="InterPro" id="IPR008320">
    <property type="entry name" value="UCP032025"/>
</dbReference>
<protein>
    <recommendedName>
        <fullName evidence="3">Lysophospholipase</fullName>
    </recommendedName>
</protein>
<evidence type="ECO:0000313" key="1">
    <source>
        <dbReference type="EMBL" id="AHE55851.1"/>
    </source>
</evidence>
<gene>
    <name evidence="1" type="ORF">NX02_21050</name>
</gene>
<reference evidence="1 2" key="1">
    <citation type="submission" date="2013-07" db="EMBL/GenBank/DDBJ databases">
        <title>Completed genome of Sphingomonas sanxanigenens NX02.</title>
        <authorList>
            <person name="Ma T."/>
            <person name="Huang H."/>
            <person name="Wu M."/>
            <person name="Li X."/>
            <person name="Li G."/>
        </authorList>
    </citation>
    <scope>NUCLEOTIDE SEQUENCE [LARGE SCALE GENOMIC DNA]</scope>
    <source>
        <strain evidence="1 2">NX02</strain>
    </source>
</reference>
<dbReference type="Pfam" id="PF07370">
    <property type="entry name" value="DUF1489"/>
    <property type="match status" value="1"/>
</dbReference>
<dbReference type="PIRSF" id="PIRSF032025">
    <property type="entry name" value="UCP032025"/>
    <property type="match status" value="1"/>
</dbReference>
<evidence type="ECO:0000313" key="2">
    <source>
        <dbReference type="Proteomes" id="UP000018851"/>
    </source>
</evidence>
<dbReference type="EMBL" id="CP006644">
    <property type="protein sequence ID" value="AHE55851.1"/>
    <property type="molecule type" value="Genomic_DNA"/>
</dbReference>
<dbReference type="Proteomes" id="UP000018851">
    <property type="component" value="Chromosome"/>
</dbReference>
<accession>W0AFG1</accession>
<dbReference type="PATRIC" id="fig|1123269.5.peg.4120"/>
<name>W0AFG1_9SPHN</name>
<keyword evidence="2" id="KW-1185">Reference proteome</keyword>
<dbReference type="STRING" id="1123269.NX02_21050"/>
<dbReference type="KEGG" id="ssan:NX02_21050"/>
<dbReference type="HOGENOM" id="CLU_130421_0_0_5"/>
<dbReference type="OrthoDB" id="9798292at2"/>
<dbReference type="AlphaFoldDB" id="W0AFG1"/>
<dbReference type="RefSeq" id="WP_025294010.1">
    <property type="nucleotide sequence ID" value="NZ_CP006644.1"/>
</dbReference>
<evidence type="ECO:0008006" key="3">
    <source>
        <dbReference type="Google" id="ProtNLM"/>
    </source>
</evidence>